<dbReference type="SUPFAM" id="SSF51905">
    <property type="entry name" value="FAD/NAD(P)-binding domain"/>
    <property type="match status" value="1"/>
</dbReference>
<keyword evidence="7" id="KW-1015">Disulfide bond</keyword>
<evidence type="ECO:0000259" key="11">
    <source>
        <dbReference type="Pfam" id="PF07992"/>
    </source>
</evidence>
<protein>
    <submittedName>
        <fullName evidence="12">Dihydrolipoyl dehydrogenase</fullName>
        <ecNumber evidence="12">1.8.1.4</ecNumber>
    </submittedName>
</protein>
<dbReference type="PRINTS" id="PR00411">
    <property type="entry name" value="PNDRDTASEI"/>
</dbReference>
<keyword evidence="5 9" id="KW-0560">Oxidoreductase</keyword>
<dbReference type="InterPro" id="IPR050151">
    <property type="entry name" value="Class-I_Pyr_Nuc-Dis_Oxidored"/>
</dbReference>
<dbReference type="InterPro" id="IPR036188">
    <property type="entry name" value="FAD/NAD-bd_sf"/>
</dbReference>
<dbReference type="PROSITE" id="PS00076">
    <property type="entry name" value="PYRIDINE_REDOX_1"/>
    <property type="match status" value="1"/>
</dbReference>
<dbReference type="InterPro" id="IPR004099">
    <property type="entry name" value="Pyr_nucl-diS_OxRdtase_dimer"/>
</dbReference>
<comment type="caution">
    <text evidence="12">The sequence shown here is derived from an EMBL/GenBank/DDBJ whole genome shotgun (WGS) entry which is preliminary data.</text>
</comment>
<evidence type="ECO:0000256" key="7">
    <source>
        <dbReference type="ARBA" id="ARBA00023157"/>
    </source>
</evidence>
<evidence type="ECO:0000256" key="9">
    <source>
        <dbReference type="RuleBase" id="RU003691"/>
    </source>
</evidence>
<evidence type="ECO:0000313" key="12">
    <source>
        <dbReference type="EMBL" id="MCM1987721.1"/>
    </source>
</evidence>
<evidence type="ECO:0000256" key="5">
    <source>
        <dbReference type="ARBA" id="ARBA00023002"/>
    </source>
</evidence>
<dbReference type="Pfam" id="PF02852">
    <property type="entry name" value="Pyr_redox_dim"/>
    <property type="match status" value="1"/>
</dbReference>
<evidence type="ECO:0000256" key="1">
    <source>
        <dbReference type="ARBA" id="ARBA00001974"/>
    </source>
</evidence>
<dbReference type="NCBIfam" id="NF004947">
    <property type="entry name" value="PRK06292.2-5"/>
    <property type="match status" value="1"/>
</dbReference>
<dbReference type="EMBL" id="JAGSOI010000066">
    <property type="protein sequence ID" value="MCM1987721.1"/>
    <property type="molecule type" value="Genomic_DNA"/>
</dbReference>
<dbReference type="Proteomes" id="UP001056766">
    <property type="component" value="Unassembled WGS sequence"/>
</dbReference>
<dbReference type="Gene3D" id="3.30.390.30">
    <property type="match status" value="1"/>
</dbReference>
<comment type="similarity">
    <text evidence="2 9">Belongs to the class-I pyridine nucleotide-disulfide oxidoreductase family.</text>
</comment>
<evidence type="ECO:0000256" key="8">
    <source>
        <dbReference type="ARBA" id="ARBA00023284"/>
    </source>
</evidence>
<evidence type="ECO:0000256" key="4">
    <source>
        <dbReference type="ARBA" id="ARBA00022827"/>
    </source>
</evidence>
<keyword evidence="8 9" id="KW-0676">Redox-active center</keyword>
<keyword evidence="3 9" id="KW-0285">Flavoprotein</keyword>
<keyword evidence="13" id="KW-1185">Reference proteome</keyword>
<proteinExistence type="inferred from homology"/>
<dbReference type="GO" id="GO:0006103">
    <property type="term" value="P:2-oxoglutarate metabolic process"/>
    <property type="evidence" value="ECO:0007669"/>
    <property type="project" value="TreeGrafter"/>
</dbReference>
<comment type="cofactor">
    <cofactor evidence="1">
        <name>FAD</name>
        <dbReference type="ChEBI" id="CHEBI:57692"/>
    </cofactor>
</comment>
<sequence length="475" mass="52610">MKEYDLIVIGSGSGMNYVSLIMQQYPEMKVAIIDKDKPGGICLTRGCIPSKMLLYPAELVREIGNADRFGIHAEIRSIDFKFVMDRMRSSIDEDIEMIHEGLSSDPKLDYYEDVVEFIEPYVLKVGEEQITSKMIFLSIGSKPMIPPVKGLDGISYLTSDTVLELTTLPESLAIIGGGYIAAEYSHFFSAMGSKVTIIGRSPRIVDNEEPEISELARKKMAQYIDIITDHEVSDIQSSGKQKKIIAKDRNSGDEMELLVDEVLVATGRSPNTDILHPEKGGVETDERGWIKVNDHLETTCSNVWAFGDANGHYLFKHVGNYESTLVYQNAVLKEDIKTDYHAVPYAIFSYPEMAGVGIGEAAAIEQYGKDNISIGFHRFEDTGKGMAMDLDSYFVKVILGDSGSTLLGVHIIGPQASVLIHQLITVMNTPGSNIGPVVNGMDIHPSLSEVVKRALYSRMSVEEYHSVLKSLELEY</sequence>
<dbReference type="PANTHER" id="PTHR22912:SF151">
    <property type="entry name" value="DIHYDROLIPOYL DEHYDROGENASE, MITOCHONDRIAL"/>
    <property type="match status" value="1"/>
</dbReference>
<evidence type="ECO:0000256" key="6">
    <source>
        <dbReference type="ARBA" id="ARBA00023027"/>
    </source>
</evidence>
<dbReference type="GO" id="GO:0050660">
    <property type="term" value="F:flavin adenine dinucleotide binding"/>
    <property type="evidence" value="ECO:0007669"/>
    <property type="project" value="TreeGrafter"/>
</dbReference>
<dbReference type="AlphaFoldDB" id="A0A9E4ZHI1"/>
<dbReference type="PANTHER" id="PTHR22912">
    <property type="entry name" value="DISULFIDE OXIDOREDUCTASE"/>
    <property type="match status" value="1"/>
</dbReference>
<accession>A0A9E4ZHI1</accession>
<evidence type="ECO:0000313" key="13">
    <source>
        <dbReference type="Proteomes" id="UP001056766"/>
    </source>
</evidence>
<dbReference type="InterPro" id="IPR016156">
    <property type="entry name" value="FAD/NAD-linked_Rdtase_dimer_sf"/>
</dbReference>
<reference evidence="12" key="2">
    <citation type="submission" date="2021-04" db="EMBL/GenBank/DDBJ databases">
        <authorList>
            <person name="Dong X."/>
        </authorList>
    </citation>
    <scope>NUCLEOTIDE SEQUENCE</scope>
    <source>
        <strain evidence="12">LLY</strain>
    </source>
</reference>
<dbReference type="PRINTS" id="PR00368">
    <property type="entry name" value="FADPNR"/>
</dbReference>
<dbReference type="EC" id="1.8.1.4" evidence="12"/>
<evidence type="ECO:0000259" key="10">
    <source>
        <dbReference type="Pfam" id="PF02852"/>
    </source>
</evidence>
<dbReference type="InterPro" id="IPR012999">
    <property type="entry name" value="Pyr_OxRdtase_I_AS"/>
</dbReference>
<dbReference type="PIRSF" id="PIRSF000350">
    <property type="entry name" value="Mercury_reductase_MerA"/>
    <property type="match status" value="1"/>
</dbReference>
<gene>
    <name evidence="12" type="ORF">KDK67_12145</name>
</gene>
<dbReference type="InterPro" id="IPR001100">
    <property type="entry name" value="Pyr_nuc-diS_OxRdtase"/>
</dbReference>
<organism evidence="12 13">
    <name type="scientific">Methanococcoides seepicolus</name>
    <dbReference type="NCBI Taxonomy" id="2828780"/>
    <lineage>
        <taxon>Archaea</taxon>
        <taxon>Methanobacteriati</taxon>
        <taxon>Methanobacteriota</taxon>
        <taxon>Stenosarchaea group</taxon>
        <taxon>Methanomicrobia</taxon>
        <taxon>Methanosarcinales</taxon>
        <taxon>Methanosarcinaceae</taxon>
        <taxon>Methanococcoides</taxon>
    </lineage>
</organism>
<name>A0A9E4ZHI1_9EURY</name>
<evidence type="ECO:0000256" key="2">
    <source>
        <dbReference type="ARBA" id="ARBA00007532"/>
    </source>
</evidence>
<feature type="domain" description="Pyridine nucleotide-disulphide oxidoreductase dimerisation" evidence="10">
    <location>
        <begin position="343"/>
        <end position="454"/>
    </location>
</feature>
<dbReference type="InterPro" id="IPR023753">
    <property type="entry name" value="FAD/NAD-binding_dom"/>
</dbReference>
<dbReference type="GO" id="GO:0004148">
    <property type="term" value="F:dihydrolipoyl dehydrogenase (NADH) activity"/>
    <property type="evidence" value="ECO:0007669"/>
    <property type="project" value="UniProtKB-EC"/>
</dbReference>
<dbReference type="SUPFAM" id="SSF55424">
    <property type="entry name" value="FAD/NAD-linked reductases, dimerisation (C-terminal) domain"/>
    <property type="match status" value="1"/>
</dbReference>
<keyword evidence="6" id="KW-0520">NAD</keyword>
<feature type="domain" description="FAD/NAD(P)-binding" evidence="11">
    <location>
        <begin position="4"/>
        <end position="310"/>
    </location>
</feature>
<dbReference type="Pfam" id="PF07992">
    <property type="entry name" value="Pyr_redox_2"/>
    <property type="match status" value="1"/>
</dbReference>
<evidence type="ECO:0000256" key="3">
    <source>
        <dbReference type="ARBA" id="ARBA00022630"/>
    </source>
</evidence>
<reference evidence="12" key="1">
    <citation type="journal article" date="2021" name="mSystems">
        <title>Bacteria and Archaea Synergistically Convert Glycine Betaine to Biogenic Methane in the Formosa Cold Seep of the South China Sea.</title>
        <authorList>
            <person name="Li L."/>
            <person name="Zhang W."/>
            <person name="Zhang S."/>
            <person name="Song L."/>
            <person name="Sun Q."/>
            <person name="Zhang H."/>
            <person name="Xiang H."/>
            <person name="Dong X."/>
        </authorList>
    </citation>
    <scope>NUCLEOTIDE SEQUENCE</scope>
    <source>
        <strain evidence="12">LLY</strain>
    </source>
</reference>
<keyword evidence="4 9" id="KW-0274">FAD</keyword>
<dbReference type="Gene3D" id="3.50.50.60">
    <property type="entry name" value="FAD/NAD(P)-binding domain"/>
    <property type="match status" value="2"/>
</dbReference>
<dbReference type="RefSeq" id="WP_250869063.1">
    <property type="nucleotide sequence ID" value="NZ_JAGSOI010000066.1"/>
</dbReference>